<protein>
    <submittedName>
        <fullName evidence="1">Uncharacterized protein</fullName>
    </submittedName>
</protein>
<evidence type="ECO:0000313" key="2">
    <source>
        <dbReference type="Proteomes" id="UP000011682"/>
    </source>
</evidence>
<evidence type="ECO:0000313" key="1">
    <source>
        <dbReference type="EMBL" id="EPX57049.1"/>
    </source>
</evidence>
<accession>S9Q6V2</accession>
<dbReference type="Proteomes" id="UP000011682">
    <property type="component" value="Unassembled WGS sequence"/>
</dbReference>
<dbReference type="EMBL" id="ANAH02000064">
    <property type="protein sequence ID" value="EPX57049.1"/>
    <property type="molecule type" value="Genomic_DNA"/>
</dbReference>
<reference evidence="1" key="1">
    <citation type="submission" date="2013-05" db="EMBL/GenBank/DDBJ databases">
        <title>Genome assembly of Cystobacter fuscus DSM 2262.</title>
        <authorList>
            <person name="Sharma G."/>
            <person name="Khatri I."/>
            <person name="Kaur C."/>
            <person name="Mayilraj S."/>
            <person name="Subramanian S."/>
        </authorList>
    </citation>
    <scope>NUCLEOTIDE SEQUENCE [LARGE SCALE GENOMIC DNA]</scope>
    <source>
        <strain evidence="1">DSM 2262</strain>
    </source>
</reference>
<dbReference type="AlphaFoldDB" id="S9Q6V2"/>
<keyword evidence="2" id="KW-1185">Reference proteome</keyword>
<name>S9Q6V2_CYSF2</name>
<organism evidence="1 2">
    <name type="scientific">Cystobacter fuscus (strain ATCC 25194 / DSM 2262 / NBRC 100088 / M29)</name>
    <dbReference type="NCBI Taxonomy" id="1242864"/>
    <lineage>
        <taxon>Bacteria</taxon>
        <taxon>Pseudomonadati</taxon>
        <taxon>Myxococcota</taxon>
        <taxon>Myxococcia</taxon>
        <taxon>Myxococcales</taxon>
        <taxon>Cystobacterineae</taxon>
        <taxon>Archangiaceae</taxon>
        <taxon>Cystobacter</taxon>
    </lineage>
</organism>
<comment type="caution">
    <text evidence="1">The sequence shown here is derived from an EMBL/GenBank/DDBJ whole genome shotgun (WGS) entry which is preliminary data.</text>
</comment>
<gene>
    <name evidence="1" type="ORF">D187_006803</name>
</gene>
<sequence length="37" mass="4301">MRSEGVPPGATVFIHRRAERTHSRYARSRLAMSMTKR</sequence>
<proteinExistence type="predicted"/>